<comment type="caution">
    <text evidence="1">The sequence shown here is derived from an EMBL/GenBank/DDBJ whole genome shotgun (WGS) entry which is preliminary data.</text>
</comment>
<gene>
    <name evidence="1" type="ORF">ENSA5_05430</name>
</gene>
<sequence length="323" mass="34358">MLARRGGRGRTLVAGLLEQRLDPGRERGRDRVRQRRRRGHDLHAQDRREIVAVEGRLTSEHLVGEDADGVEIAALVDLAARGLLGAHVARGAKDHARAGQDLGGAIGVEQLGDAEVDDLGDLAAVEAPRHEHVLGLEIAVDDAAVVGVLEPGQDLVEDLAGRLGLPRLAEAGAELLADEQLHDQVLDARLRGPEVGHADAVGVVEARGALGLAIEALADRAVRADVGVEDLDRDVALEGGVPRAVDGAHAPSPEQRVDAVVIVEDLADEGLERRRHGRAQLPPESELGLRLARSAWAQSSKFAWVLRRSSSLLASSTISLSRR</sequence>
<proteinExistence type="predicted"/>
<dbReference type="Proteomes" id="UP000237968">
    <property type="component" value="Unassembled WGS sequence"/>
</dbReference>
<dbReference type="EMBL" id="PVNK01000026">
    <property type="protein sequence ID" value="PRQ04694.1"/>
    <property type="molecule type" value="Genomic_DNA"/>
</dbReference>
<name>A0A2S9YHV8_9BACT</name>
<keyword evidence="2" id="KW-1185">Reference proteome</keyword>
<protein>
    <submittedName>
        <fullName evidence="1">Uncharacterized protein</fullName>
    </submittedName>
</protein>
<dbReference type="AlphaFoldDB" id="A0A2S9YHV8"/>
<evidence type="ECO:0000313" key="2">
    <source>
        <dbReference type="Proteomes" id="UP000237968"/>
    </source>
</evidence>
<organism evidence="1 2">
    <name type="scientific">Enhygromyxa salina</name>
    <dbReference type="NCBI Taxonomy" id="215803"/>
    <lineage>
        <taxon>Bacteria</taxon>
        <taxon>Pseudomonadati</taxon>
        <taxon>Myxococcota</taxon>
        <taxon>Polyangia</taxon>
        <taxon>Nannocystales</taxon>
        <taxon>Nannocystaceae</taxon>
        <taxon>Enhygromyxa</taxon>
    </lineage>
</organism>
<accession>A0A2S9YHV8</accession>
<reference evidence="1 2" key="1">
    <citation type="submission" date="2018-03" db="EMBL/GenBank/DDBJ databases">
        <title>Draft Genome Sequences of the Obligatory Marine Myxobacteria Enhygromyxa salina SWB005.</title>
        <authorList>
            <person name="Poehlein A."/>
            <person name="Moghaddam J.A."/>
            <person name="Harms H."/>
            <person name="Alanjari M."/>
            <person name="Koenig G.M."/>
            <person name="Daniel R."/>
            <person name="Schaeberle T.F."/>
        </authorList>
    </citation>
    <scope>NUCLEOTIDE SEQUENCE [LARGE SCALE GENOMIC DNA]</scope>
    <source>
        <strain evidence="1 2">SWB005</strain>
    </source>
</reference>
<evidence type="ECO:0000313" key="1">
    <source>
        <dbReference type="EMBL" id="PRQ04694.1"/>
    </source>
</evidence>